<feature type="domain" description="4Fe-4S ferredoxin-type" evidence="7">
    <location>
        <begin position="345"/>
        <end position="373"/>
    </location>
</feature>
<dbReference type="EMBL" id="DVJM01000123">
    <property type="protein sequence ID" value="HIS78926.1"/>
    <property type="molecule type" value="Genomic_DNA"/>
</dbReference>
<evidence type="ECO:0000256" key="6">
    <source>
        <dbReference type="ARBA" id="ARBA00023014"/>
    </source>
</evidence>
<evidence type="ECO:0000259" key="7">
    <source>
        <dbReference type="PROSITE" id="PS51379"/>
    </source>
</evidence>
<organism evidence="8 9">
    <name type="scientific">Candidatus Caccousia stercoris</name>
    <dbReference type="NCBI Taxonomy" id="2840723"/>
    <lineage>
        <taxon>Bacteria</taxon>
        <taxon>Bacillati</taxon>
        <taxon>Bacillota</taxon>
        <taxon>Clostridia</taxon>
        <taxon>Eubacteriales</taxon>
        <taxon>Oscillospiraceae</taxon>
        <taxon>Oscillospiraceae incertae sedis</taxon>
        <taxon>Candidatus Caccousia</taxon>
    </lineage>
</organism>
<dbReference type="Proteomes" id="UP000824141">
    <property type="component" value="Unassembled WGS sequence"/>
</dbReference>
<dbReference type="InterPro" id="IPR050157">
    <property type="entry name" value="PSI_iron-sulfur_center"/>
</dbReference>
<keyword evidence="6" id="KW-0411">Iron-sulfur</keyword>
<dbReference type="Gene3D" id="3.30.70.20">
    <property type="match status" value="1"/>
</dbReference>
<dbReference type="GO" id="GO:0051539">
    <property type="term" value="F:4 iron, 4 sulfur cluster binding"/>
    <property type="evidence" value="ECO:0007669"/>
    <property type="project" value="UniProtKB-KW"/>
</dbReference>
<reference evidence="8" key="1">
    <citation type="submission" date="2020-10" db="EMBL/GenBank/DDBJ databases">
        <authorList>
            <person name="Gilroy R."/>
        </authorList>
    </citation>
    <scope>NUCLEOTIDE SEQUENCE</scope>
    <source>
        <strain evidence="8">6086</strain>
    </source>
</reference>
<dbReference type="GO" id="GO:0046872">
    <property type="term" value="F:metal ion binding"/>
    <property type="evidence" value="ECO:0007669"/>
    <property type="project" value="UniProtKB-KW"/>
</dbReference>
<feature type="domain" description="4Fe-4S ferredoxin-type" evidence="7">
    <location>
        <begin position="315"/>
        <end position="344"/>
    </location>
</feature>
<comment type="caution">
    <text evidence="8">The sequence shown here is derived from an EMBL/GenBank/DDBJ whole genome shotgun (WGS) entry which is preliminary data.</text>
</comment>
<name>A0A9D1FS55_9FIRM</name>
<keyword evidence="5" id="KW-0408">Iron</keyword>
<accession>A0A9D1FS55</accession>
<comment type="function">
    <text evidence="1">Ferredoxins are iron-sulfur proteins that transfer electrons in a wide variety of metabolic reactions.</text>
</comment>
<dbReference type="PROSITE" id="PS51379">
    <property type="entry name" value="4FE4S_FER_2"/>
    <property type="match status" value="2"/>
</dbReference>
<dbReference type="Pfam" id="PF04015">
    <property type="entry name" value="DUF362"/>
    <property type="match status" value="1"/>
</dbReference>
<proteinExistence type="predicted"/>
<evidence type="ECO:0000313" key="8">
    <source>
        <dbReference type="EMBL" id="HIS78926.1"/>
    </source>
</evidence>
<dbReference type="SUPFAM" id="SSF54862">
    <property type="entry name" value="4Fe-4S ferredoxins"/>
    <property type="match status" value="1"/>
</dbReference>
<dbReference type="InterPro" id="IPR007160">
    <property type="entry name" value="DUF362"/>
</dbReference>
<evidence type="ECO:0000256" key="4">
    <source>
        <dbReference type="ARBA" id="ARBA00022723"/>
    </source>
</evidence>
<keyword evidence="3" id="KW-0004">4Fe-4S</keyword>
<evidence type="ECO:0000256" key="5">
    <source>
        <dbReference type="ARBA" id="ARBA00023004"/>
    </source>
</evidence>
<evidence type="ECO:0000256" key="2">
    <source>
        <dbReference type="ARBA" id="ARBA00013529"/>
    </source>
</evidence>
<dbReference type="PANTHER" id="PTHR24960">
    <property type="entry name" value="PHOTOSYSTEM I IRON-SULFUR CENTER-RELATED"/>
    <property type="match status" value="1"/>
</dbReference>
<evidence type="ECO:0000256" key="1">
    <source>
        <dbReference type="ARBA" id="ARBA00003532"/>
    </source>
</evidence>
<dbReference type="PANTHER" id="PTHR24960:SF76">
    <property type="entry name" value="4FE-4S FERREDOXIN-TYPE DOMAIN-CONTAINING PROTEIN"/>
    <property type="match status" value="1"/>
</dbReference>
<dbReference type="PROSITE" id="PS00198">
    <property type="entry name" value="4FE4S_FER_1"/>
    <property type="match status" value="2"/>
</dbReference>
<keyword evidence="4" id="KW-0479">Metal-binding</keyword>
<evidence type="ECO:0000313" key="9">
    <source>
        <dbReference type="Proteomes" id="UP000824141"/>
    </source>
</evidence>
<dbReference type="InterPro" id="IPR017896">
    <property type="entry name" value="4Fe4S_Fe-S-bd"/>
</dbReference>
<dbReference type="AlphaFoldDB" id="A0A9D1FS55"/>
<dbReference type="InterPro" id="IPR017900">
    <property type="entry name" value="4Fe4S_Fe_S_CS"/>
</dbReference>
<gene>
    <name evidence="8" type="ORF">IAD03_06110</name>
</gene>
<reference evidence="8" key="2">
    <citation type="journal article" date="2021" name="PeerJ">
        <title>Extensive microbial diversity within the chicken gut microbiome revealed by metagenomics and culture.</title>
        <authorList>
            <person name="Gilroy R."/>
            <person name="Ravi A."/>
            <person name="Getino M."/>
            <person name="Pursley I."/>
            <person name="Horton D.L."/>
            <person name="Alikhan N.F."/>
            <person name="Baker D."/>
            <person name="Gharbi K."/>
            <person name="Hall N."/>
            <person name="Watson M."/>
            <person name="Adriaenssens E.M."/>
            <person name="Foster-Nyarko E."/>
            <person name="Jarju S."/>
            <person name="Secka A."/>
            <person name="Antonio M."/>
            <person name="Oren A."/>
            <person name="Chaudhuri R.R."/>
            <person name="La Ragione R."/>
            <person name="Hildebrand F."/>
            <person name="Pallen M.J."/>
        </authorList>
    </citation>
    <scope>NUCLEOTIDE SEQUENCE</scope>
    <source>
        <strain evidence="8">6086</strain>
    </source>
</reference>
<protein>
    <recommendedName>
        <fullName evidence="2">Ferredoxin</fullName>
    </recommendedName>
</protein>
<evidence type="ECO:0000256" key="3">
    <source>
        <dbReference type="ARBA" id="ARBA00022485"/>
    </source>
</evidence>
<dbReference type="Pfam" id="PF12838">
    <property type="entry name" value="Fer4_7"/>
    <property type="match status" value="1"/>
</dbReference>
<sequence>MREPVEVCVSACEAYEYEKVRAVLAEQFRLLKADEVIRPGMRVAVKPNLVTRSTPDESAVTHPVVICAVVSLLKEMGASVVIAESPGGPYTPSLLKGIYEQSGCAQAEQYGAELNLDCTWGELKAPEARLCRSFSVITPLLEADAIVDVCKLKTHCMMGMSAAVKNLFGSVPGLMKPELHCRFPEKEPFGTMIADLCQALHPVLSVVDAVTAMEGNGPTGGQPRHVGALLASRSPYAVDLACTTIIGMDPESVYPLRSAMDRGLCPRTADDLVWLCEPASRFAVADFLQPESKSADFITRLPKFLQPLAARLATPSPKIRTAECIGCGKCAESCPQHTITIRNRKAVIDYTNCIRCYCCHEMCPKHVIDIRRLSLFRH</sequence>